<organism evidence="1 2">
    <name type="scientific">Clostridium magnum DSM 2767</name>
    <dbReference type="NCBI Taxonomy" id="1121326"/>
    <lineage>
        <taxon>Bacteria</taxon>
        <taxon>Bacillati</taxon>
        <taxon>Bacillota</taxon>
        <taxon>Clostridia</taxon>
        <taxon>Eubacteriales</taxon>
        <taxon>Clostridiaceae</taxon>
        <taxon>Clostridium</taxon>
    </lineage>
</organism>
<dbReference type="EMBL" id="LWAE01000002">
    <property type="protein sequence ID" value="KZL92137.1"/>
    <property type="molecule type" value="Genomic_DNA"/>
</dbReference>
<gene>
    <name evidence="1" type="ORF">CLMAG_19460</name>
</gene>
<name>A0A162T1P2_9CLOT</name>
<keyword evidence="2" id="KW-1185">Reference proteome</keyword>
<comment type="caution">
    <text evidence="1">The sequence shown here is derived from an EMBL/GenBank/DDBJ whole genome shotgun (WGS) entry which is preliminary data.</text>
</comment>
<dbReference type="STRING" id="1121326.CLMAG_19460"/>
<dbReference type="PATRIC" id="fig|1121326.3.peg.1933"/>
<dbReference type="AlphaFoldDB" id="A0A162T1P2"/>
<proteinExistence type="predicted"/>
<dbReference type="OrthoDB" id="1922172at2"/>
<dbReference type="Proteomes" id="UP000076603">
    <property type="component" value="Unassembled WGS sequence"/>
</dbReference>
<evidence type="ECO:0000313" key="2">
    <source>
        <dbReference type="Proteomes" id="UP000076603"/>
    </source>
</evidence>
<reference evidence="1 2" key="1">
    <citation type="submission" date="2016-04" db="EMBL/GenBank/DDBJ databases">
        <title>Genome sequence of Clostridium magnum DSM 2767.</title>
        <authorList>
            <person name="Poehlein A."/>
            <person name="Uhlig R."/>
            <person name="Fischer R."/>
            <person name="Bahl H."/>
            <person name="Daniel R."/>
        </authorList>
    </citation>
    <scope>NUCLEOTIDE SEQUENCE [LARGE SCALE GENOMIC DNA]</scope>
    <source>
        <strain evidence="1 2">DSM 2767</strain>
    </source>
</reference>
<dbReference type="RefSeq" id="WP_066621408.1">
    <property type="nucleotide sequence ID" value="NZ_FQXL01000004.1"/>
</dbReference>
<accession>A0A162T1P2</accession>
<evidence type="ECO:0008006" key="3">
    <source>
        <dbReference type="Google" id="ProtNLM"/>
    </source>
</evidence>
<sequence length="214" mass="25107">MEINGFILSKHNEVEKFHYGIKLMPSRTLDKLTDSMIISREKSINKMDSYTICFKRKQGIKVVSNDFILSEKSFEDYMEFLLSFNGELLKAEKNIKSEFIVDKGGKITLSFLNKDYIKISSEKIENNSLNKVFFTLLRKELLVYITVLKDIYSEKEIESSLNYSMGYLINPLSRSERKQLYLDALYAFIDSALDHRNKHAFDMLSKEIQRVLNY</sequence>
<protein>
    <recommendedName>
        <fullName evidence="3">IDEAL domain protein</fullName>
    </recommendedName>
</protein>
<evidence type="ECO:0000313" key="1">
    <source>
        <dbReference type="EMBL" id="KZL92137.1"/>
    </source>
</evidence>